<reference evidence="2 3" key="1">
    <citation type="journal article" date="2018" name="Front. Microbiol.">
        <title>Description and Comparative Genomics of Macrococcus caseolyticus subsp. hominis subsp. nov., Macrococcus goetzii sp. nov., Macrococcus epidermidis sp. nov., and Macrococcus bohemicus sp. nov., Novel Macrococci From Human Clinical Material With Virulence Potential and Suspected Uptake of Foreign DNA by Natural Transformation.</title>
        <authorList>
            <person name="Maslanova I."/>
            <person name="Wertheimer Z."/>
            <person name="Sedlacek I."/>
            <person name="Svec P."/>
            <person name="Indrakova A."/>
            <person name="Kovarovic V."/>
            <person name="Schumann P."/>
            <person name="Sproer C."/>
            <person name="Kralova S."/>
            <person name="Sedo O."/>
            <person name="Kristofova L."/>
            <person name="Vrbovska V."/>
            <person name="Fuzik T."/>
            <person name="Petras P."/>
            <person name="Zdrahal Z."/>
            <person name="Ruzickova V."/>
            <person name="Doskar J."/>
            <person name="Pantucek R."/>
        </authorList>
    </citation>
    <scope>NUCLEOTIDE SEQUENCE [LARGE SCALE GENOMIC DNA]</scope>
    <source>
        <strain evidence="2 3">03/115</strain>
    </source>
</reference>
<proteinExistence type="predicted"/>
<dbReference type="PANTHER" id="PTHR34289:SF8">
    <property type="entry name" value="DUF819 DOMAIN-CONTAINING PROTEIN"/>
    <property type="match status" value="1"/>
</dbReference>
<dbReference type="AlphaFoldDB" id="A0A328A6V0"/>
<feature type="transmembrane region" description="Helical" evidence="1">
    <location>
        <begin position="291"/>
        <end position="310"/>
    </location>
</feature>
<gene>
    <name evidence="2" type="ORF">BHX94_01350</name>
</gene>
<feature type="transmembrane region" description="Helical" evidence="1">
    <location>
        <begin position="261"/>
        <end position="279"/>
    </location>
</feature>
<dbReference type="Pfam" id="PF05684">
    <property type="entry name" value="DUF819"/>
    <property type="match status" value="1"/>
</dbReference>
<dbReference type="RefSeq" id="WP_111744691.1">
    <property type="nucleotide sequence ID" value="NZ_JBHSQY010000001.1"/>
</dbReference>
<name>A0A328A6V0_9STAP</name>
<feature type="transmembrane region" description="Helical" evidence="1">
    <location>
        <begin position="12"/>
        <end position="27"/>
    </location>
</feature>
<feature type="transmembrane region" description="Helical" evidence="1">
    <location>
        <begin position="345"/>
        <end position="365"/>
    </location>
</feature>
<dbReference type="OrthoDB" id="653763at2"/>
<keyword evidence="1" id="KW-0472">Membrane</keyword>
<dbReference type="Proteomes" id="UP000249579">
    <property type="component" value="Unassembled WGS sequence"/>
</dbReference>
<feature type="transmembrane region" description="Helical" evidence="1">
    <location>
        <begin position="154"/>
        <end position="176"/>
    </location>
</feature>
<feature type="transmembrane region" description="Helical" evidence="1">
    <location>
        <begin position="316"/>
        <end position="338"/>
    </location>
</feature>
<dbReference type="InterPro" id="IPR008537">
    <property type="entry name" value="DUF819"/>
</dbReference>
<feature type="transmembrane region" description="Helical" evidence="1">
    <location>
        <begin position="216"/>
        <end position="241"/>
    </location>
</feature>
<evidence type="ECO:0008006" key="4">
    <source>
        <dbReference type="Google" id="ProtNLM"/>
    </source>
</evidence>
<dbReference type="EMBL" id="PZJG01000001">
    <property type="protein sequence ID" value="RAK50137.1"/>
    <property type="molecule type" value="Genomic_DNA"/>
</dbReference>
<feature type="transmembrane region" description="Helical" evidence="1">
    <location>
        <begin position="371"/>
        <end position="397"/>
    </location>
</feature>
<evidence type="ECO:0000256" key="1">
    <source>
        <dbReference type="SAM" id="Phobius"/>
    </source>
</evidence>
<sequence length="401" mass="43965">MKTLFAADDVMMLWAIIVIFSSLSIYLELKYKWAAKISGAIIALIFALLLSNFKVIPTESVVYDQVWGFIIPLALPLLLFQIDIKAIWKESGRLLGIFLLSSVGTVAGTFAAFFLLKEHIPYLDKLSAMMSASYIGGGVNFAAMALKFNPPKDVISAAVVADNLMTALFILTLMAIPTIRFFRNKFNTPHIDEVEGTQIAGRDDYFSRKEISLLDIALNFGAAFFIVAVSFKLSAFMTAILPKADGNILYEMFTSLVTDKYLILTTFTFVLLLLFPKFFKQLNGSNEFGTFLIYLFFFVLGIPASIPLIIQTAPLLLLFVFIIAMMNLVISLVAGKFIGSDLEEILLASNANIGGPTTAAALAIAKGWHKLIGPILVVGTLGYIIGNYLGTAIGIFLGQYM</sequence>
<accession>A0A328A6V0</accession>
<comment type="caution">
    <text evidence="2">The sequence shown here is derived from an EMBL/GenBank/DDBJ whole genome shotgun (WGS) entry which is preliminary data.</text>
</comment>
<evidence type="ECO:0000313" key="2">
    <source>
        <dbReference type="EMBL" id="RAK50137.1"/>
    </source>
</evidence>
<organism evidence="2 3">
    <name type="scientific">Macrococcoides bohemicum</name>
    <dbReference type="NCBI Taxonomy" id="1903056"/>
    <lineage>
        <taxon>Bacteria</taxon>
        <taxon>Bacillati</taxon>
        <taxon>Bacillota</taxon>
        <taxon>Bacilli</taxon>
        <taxon>Bacillales</taxon>
        <taxon>Staphylococcaceae</taxon>
        <taxon>Macrococcoides</taxon>
    </lineage>
</organism>
<evidence type="ECO:0000313" key="3">
    <source>
        <dbReference type="Proteomes" id="UP000249579"/>
    </source>
</evidence>
<feature type="transmembrane region" description="Helical" evidence="1">
    <location>
        <begin position="33"/>
        <end position="50"/>
    </location>
</feature>
<keyword evidence="1" id="KW-1133">Transmembrane helix</keyword>
<feature type="transmembrane region" description="Helical" evidence="1">
    <location>
        <begin position="62"/>
        <end position="82"/>
    </location>
</feature>
<dbReference type="PANTHER" id="PTHR34289">
    <property type="entry name" value="PROTEIN, PUTATIVE (DUF819)-RELATED"/>
    <property type="match status" value="1"/>
</dbReference>
<keyword evidence="1" id="KW-0812">Transmembrane</keyword>
<feature type="transmembrane region" description="Helical" evidence="1">
    <location>
        <begin position="94"/>
        <end position="116"/>
    </location>
</feature>
<protein>
    <recommendedName>
        <fullName evidence="4">DUF819 domain-containing protein</fullName>
    </recommendedName>
</protein>